<accession>A0AB34HY97</accession>
<dbReference type="AlphaFoldDB" id="A0AB34HY97"/>
<name>A0AB34HY97_ESCRO</name>
<dbReference type="EMBL" id="JAIQCJ010000544">
    <property type="protein sequence ID" value="KAJ8795960.1"/>
    <property type="molecule type" value="Genomic_DNA"/>
</dbReference>
<keyword evidence="2" id="KW-1185">Reference proteome</keyword>
<organism evidence="1 2">
    <name type="scientific">Eschrichtius robustus</name>
    <name type="common">California gray whale</name>
    <name type="synonym">Eschrichtius gibbosus</name>
    <dbReference type="NCBI Taxonomy" id="9764"/>
    <lineage>
        <taxon>Eukaryota</taxon>
        <taxon>Metazoa</taxon>
        <taxon>Chordata</taxon>
        <taxon>Craniata</taxon>
        <taxon>Vertebrata</taxon>
        <taxon>Euteleostomi</taxon>
        <taxon>Mammalia</taxon>
        <taxon>Eutheria</taxon>
        <taxon>Laurasiatheria</taxon>
        <taxon>Artiodactyla</taxon>
        <taxon>Whippomorpha</taxon>
        <taxon>Cetacea</taxon>
        <taxon>Mysticeti</taxon>
        <taxon>Eschrichtiidae</taxon>
        <taxon>Eschrichtius</taxon>
    </lineage>
</organism>
<proteinExistence type="predicted"/>
<comment type="caution">
    <text evidence="1">The sequence shown here is derived from an EMBL/GenBank/DDBJ whole genome shotgun (WGS) entry which is preliminary data.</text>
</comment>
<feature type="non-terminal residue" evidence="1">
    <location>
        <position position="1"/>
    </location>
</feature>
<protein>
    <submittedName>
        <fullName evidence="1">Uncharacterized protein</fullName>
    </submittedName>
</protein>
<reference evidence="1 2" key="1">
    <citation type="submission" date="2022-11" db="EMBL/GenBank/DDBJ databases">
        <title>Whole genome sequence of Eschrichtius robustus ER-17-0199.</title>
        <authorList>
            <person name="Bruniche-Olsen A."/>
            <person name="Black A.N."/>
            <person name="Fields C.J."/>
            <person name="Walden K."/>
            <person name="Dewoody J.A."/>
        </authorList>
    </citation>
    <scope>NUCLEOTIDE SEQUENCE [LARGE SCALE GENOMIC DNA]</scope>
    <source>
        <strain evidence="1">ER-17-0199</strain>
        <tissue evidence="1">Blubber</tissue>
    </source>
</reference>
<sequence length="126" mass="13935">ASRPFHPPSALSCLWKWPREDRSTHQGSFLFPCSVQTAVINVFKGGGLQSNELYTLNENISAKDTQMGEKGADLDGGARKSARHLSHTSYSTLLTVLRDNHCSQCIVYPQNDGQEKQNSLSKVTQL</sequence>
<evidence type="ECO:0000313" key="2">
    <source>
        <dbReference type="Proteomes" id="UP001159641"/>
    </source>
</evidence>
<dbReference type="Proteomes" id="UP001159641">
    <property type="component" value="Unassembled WGS sequence"/>
</dbReference>
<evidence type="ECO:0000313" key="1">
    <source>
        <dbReference type="EMBL" id="KAJ8795960.1"/>
    </source>
</evidence>
<gene>
    <name evidence="1" type="ORF">J1605_002722</name>
</gene>